<reference evidence="2" key="1">
    <citation type="submission" date="2015-05" db="EMBL/GenBank/DDBJ databases">
        <authorList>
            <person name="Fogelqvist Johan"/>
        </authorList>
    </citation>
    <scope>NUCLEOTIDE SEQUENCE [LARGE SCALE GENOMIC DNA]</scope>
</reference>
<dbReference type="AlphaFoldDB" id="A0A0G4LMN6"/>
<gene>
    <name evidence="1" type="ORF">BN1723_003026</name>
</gene>
<sequence>MADDSLSFLWSLCRFSSGCGVRAADARNGKGIRGGRDDEAVTQDRMSGSHLGLSRHGWLRRFFSNPRDKTGIMDTSDAYRQALERSTTLDTPTEWADESHDVPVARGINRAGCEQWLRDMCFPADDATWNRIKMKWISFLSATSMMPDVALAPNRKAVQFTSGDGRLVDSIEKRFSTDRFHRKVVQASFWADSGLEGLEALAERWPGIAWTALNAADEGRRGQEFQTLAAIWDLGRRRRYQAVLTSMLGFLLYCHEDGALHDLGLQLDQDQQDDLIDLEQGVSVSMMEQRTLRWNKPSALDGVWAVTEQLLVKAMNRRGSTAQNNPLLWWVAIMTKSALEGGTDFISSGRFNMNPMPMDLDLRGRAEALVHYGKILMLNTAFISWNPDRDSFAEVEGDLNLVDNEWLNVEVSHHLDVSPILKVRNIMYSYTHKLSRKQPCTRRG</sequence>
<name>A0A0G4LMN6_VERLO</name>
<accession>A0A0G4LMN6</accession>
<protein>
    <submittedName>
        <fullName evidence="1">Uncharacterized protein</fullName>
    </submittedName>
</protein>
<dbReference type="EMBL" id="CVQI01014446">
    <property type="protein sequence ID" value="CRK23271.1"/>
    <property type="molecule type" value="Genomic_DNA"/>
</dbReference>
<proteinExistence type="predicted"/>
<dbReference type="Proteomes" id="UP000045706">
    <property type="component" value="Unassembled WGS sequence"/>
</dbReference>
<organism evidence="1 2">
    <name type="scientific">Verticillium longisporum</name>
    <name type="common">Verticillium dahliae var. longisporum</name>
    <dbReference type="NCBI Taxonomy" id="100787"/>
    <lineage>
        <taxon>Eukaryota</taxon>
        <taxon>Fungi</taxon>
        <taxon>Dikarya</taxon>
        <taxon>Ascomycota</taxon>
        <taxon>Pezizomycotina</taxon>
        <taxon>Sordariomycetes</taxon>
        <taxon>Hypocreomycetidae</taxon>
        <taxon>Glomerellales</taxon>
        <taxon>Plectosphaerellaceae</taxon>
        <taxon>Verticillium</taxon>
    </lineage>
</organism>
<evidence type="ECO:0000313" key="2">
    <source>
        <dbReference type="Proteomes" id="UP000045706"/>
    </source>
</evidence>
<evidence type="ECO:0000313" key="1">
    <source>
        <dbReference type="EMBL" id="CRK23271.1"/>
    </source>
</evidence>